<name>B8AN36_ORYSI</name>
<dbReference type="Gramene" id="BGIOSGA013193-TA">
    <property type="protein sequence ID" value="BGIOSGA013193-PA"/>
    <property type="gene ID" value="BGIOSGA013193"/>
</dbReference>
<dbReference type="EMBL" id="CM000128">
    <property type="protein sequence ID" value="EEC75807.1"/>
    <property type="molecule type" value="Genomic_DNA"/>
</dbReference>
<feature type="compositionally biased region" description="Low complexity" evidence="1">
    <location>
        <begin position="134"/>
        <end position="145"/>
    </location>
</feature>
<gene>
    <name evidence="2" type="ORF">OsI_12752</name>
</gene>
<evidence type="ECO:0000313" key="2">
    <source>
        <dbReference type="EMBL" id="EEC75807.1"/>
    </source>
</evidence>
<accession>B8AN36</accession>
<protein>
    <submittedName>
        <fullName evidence="2">Uncharacterized protein</fullName>
    </submittedName>
</protein>
<dbReference type="AlphaFoldDB" id="B8AN36"/>
<reference evidence="2 3" key="1">
    <citation type="journal article" date="2005" name="PLoS Biol.">
        <title>The genomes of Oryza sativa: a history of duplications.</title>
        <authorList>
            <person name="Yu J."/>
            <person name="Wang J."/>
            <person name="Lin W."/>
            <person name="Li S."/>
            <person name="Li H."/>
            <person name="Zhou J."/>
            <person name="Ni P."/>
            <person name="Dong W."/>
            <person name="Hu S."/>
            <person name="Zeng C."/>
            <person name="Zhang J."/>
            <person name="Zhang Y."/>
            <person name="Li R."/>
            <person name="Xu Z."/>
            <person name="Li S."/>
            <person name="Li X."/>
            <person name="Zheng H."/>
            <person name="Cong L."/>
            <person name="Lin L."/>
            <person name="Yin J."/>
            <person name="Geng J."/>
            <person name="Li G."/>
            <person name="Shi J."/>
            <person name="Liu J."/>
            <person name="Lv H."/>
            <person name="Li J."/>
            <person name="Wang J."/>
            <person name="Deng Y."/>
            <person name="Ran L."/>
            <person name="Shi X."/>
            <person name="Wang X."/>
            <person name="Wu Q."/>
            <person name="Li C."/>
            <person name="Ren X."/>
            <person name="Wang J."/>
            <person name="Wang X."/>
            <person name="Li D."/>
            <person name="Liu D."/>
            <person name="Zhang X."/>
            <person name="Ji Z."/>
            <person name="Zhao W."/>
            <person name="Sun Y."/>
            <person name="Zhang Z."/>
            <person name="Bao J."/>
            <person name="Han Y."/>
            <person name="Dong L."/>
            <person name="Ji J."/>
            <person name="Chen P."/>
            <person name="Wu S."/>
            <person name="Liu J."/>
            <person name="Xiao Y."/>
            <person name="Bu D."/>
            <person name="Tan J."/>
            <person name="Yang L."/>
            <person name="Ye C."/>
            <person name="Zhang J."/>
            <person name="Xu J."/>
            <person name="Zhou Y."/>
            <person name="Yu Y."/>
            <person name="Zhang B."/>
            <person name="Zhuang S."/>
            <person name="Wei H."/>
            <person name="Liu B."/>
            <person name="Lei M."/>
            <person name="Yu H."/>
            <person name="Li Y."/>
            <person name="Xu H."/>
            <person name="Wei S."/>
            <person name="He X."/>
            <person name="Fang L."/>
            <person name="Zhang Z."/>
            <person name="Zhang Y."/>
            <person name="Huang X."/>
            <person name="Su Z."/>
            <person name="Tong W."/>
            <person name="Li J."/>
            <person name="Tong Z."/>
            <person name="Li S."/>
            <person name="Ye J."/>
            <person name="Wang L."/>
            <person name="Fang L."/>
            <person name="Lei T."/>
            <person name="Chen C."/>
            <person name="Chen H."/>
            <person name="Xu Z."/>
            <person name="Li H."/>
            <person name="Huang H."/>
            <person name="Zhang F."/>
            <person name="Xu H."/>
            <person name="Li N."/>
            <person name="Zhao C."/>
            <person name="Li S."/>
            <person name="Dong L."/>
            <person name="Huang Y."/>
            <person name="Li L."/>
            <person name="Xi Y."/>
            <person name="Qi Q."/>
            <person name="Li W."/>
            <person name="Zhang B."/>
            <person name="Hu W."/>
            <person name="Zhang Y."/>
            <person name="Tian X."/>
            <person name="Jiao Y."/>
            <person name="Liang X."/>
            <person name="Jin J."/>
            <person name="Gao L."/>
            <person name="Zheng W."/>
            <person name="Hao B."/>
            <person name="Liu S."/>
            <person name="Wang W."/>
            <person name="Yuan L."/>
            <person name="Cao M."/>
            <person name="McDermott J."/>
            <person name="Samudrala R."/>
            <person name="Wang J."/>
            <person name="Wong G.K."/>
            <person name="Yang H."/>
        </authorList>
    </citation>
    <scope>NUCLEOTIDE SEQUENCE [LARGE SCALE GENOMIC DNA]</scope>
    <source>
        <strain evidence="3">cv. 93-11</strain>
    </source>
</reference>
<feature type="compositionally biased region" description="Basic and acidic residues" evidence="1">
    <location>
        <begin position="27"/>
        <end position="45"/>
    </location>
</feature>
<proteinExistence type="predicted"/>
<evidence type="ECO:0000313" key="3">
    <source>
        <dbReference type="Proteomes" id="UP000007015"/>
    </source>
</evidence>
<feature type="compositionally biased region" description="Basic residues" evidence="1">
    <location>
        <begin position="110"/>
        <end position="120"/>
    </location>
</feature>
<dbReference type="HOGENOM" id="CLU_1191553_0_0_1"/>
<dbReference type="Proteomes" id="UP000007015">
    <property type="component" value="Chromosome 3"/>
</dbReference>
<evidence type="ECO:0000256" key="1">
    <source>
        <dbReference type="SAM" id="MobiDB-lite"/>
    </source>
</evidence>
<feature type="region of interest" description="Disordered" evidence="1">
    <location>
        <begin position="18"/>
        <end position="233"/>
    </location>
</feature>
<feature type="compositionally biased region" description="Low complexity" evidence="1">
    <location>
        <begin position="46"/>
        <end position="91"/>
    </location>
</feature>
<sequence length="233" mass="24029">MVVTTSKDAAIAHLKKDVVFNQRSSSRKGEGNPRQRPKEVTKPEDVAAAGLACTDAGDATATPAPAQPAGTPVARLPCHAAHLATKGTAAAPQRSGHAAWLRRQGGSRPPRPRLLRRAAGRRCYQPLPSRSACRAGPAAPPLLAAEPPPPPSRLTPTPRRGARSGCGMARSSIGGAGSAVSPHRPAVTTSGRGGGLHRLHPVHVAPGWETPRRERASSPPSLLAAGFAAGKLR</sequence>
<keyword evidence="3" id="KW-1185">Reference proteome</keyword>
<organism evidence="2 3">
    <name type="scientific">Oryza sativa subsp. indica</name>
    <name type="common">Rice</name>
    <dbReference type="NCBI Taxonomy" id="39946"/>
    <lineage>
        <taxon>Eukaryota</taxon>
        <taxon>Viridiplantae</taxon>
        <taxon>Streptophyta</taxon>
        <taxon>Embryophyta</taxon>
        <taxon>Tracheophyta</taxon>
        <taxon>Spermatophyta</taxon>
        <taxon>Magnoliopsida</taxon>
        <taxon>Liliopsida</taxon>
        <taxon>Poales</taxon>
        <taxon>Poaceae</taxon>
        <taxon>BOP clade</taxon>
        <taxon>Oryzoideae</taxon>
        <taxon>Oryzeae</taxon>
        <taxon>Oryzinae</taxon>
        <taxon>Oryza</taxon>
        <taxon>Oryza sativa</taxon>
    </lineage>
</organism>